<keyword evidence="2" id="KW-0808">Transferase</keyword>
<dbReference type="Gene3D" id="3.40.640.10">
    <property type="entry name" value="Type I PLP-dependent aspartate aminotransferase-like (Major domain)"/>
    <property type="match status" value="1"/>
</dbReference>
<dbReference type="Pfam" id="PF13480">
    <property type="entry name" value="Acetyltransf_6"/>
    <property type="match status" value="1"/>
</dbReference>
<evidence type="ECO:0000313" key="6">
    <source>
        <dbReference type="EMBL" id="MBZ5715766.1"/>
    </source>
</evidence>
<dbReference type="SUPFAM" id="SSF53383">
    <property type="entry name" value="PLP-dependent transferases"/>
    <property type="match status" value="1"/>
</dbReference>
<reference evidence="6" key="1">
    <citation type="submission" date="2021-08" db="EMBL/GenBank/DDBJ databases">
        <authorList>
            <person name="Stevens D.C."/>
        </authorList>
    </citation>
    <scope>NUCLEOTIDE SEQUENCE</scope>
    <source>
        <strain evidence="6">DSM 53165</strain>
    </source>
</reference>
<dbReference type="PANTHER" id="PTHR13693">
    <property type="entry name" value="CLASS II AMINOTRANSFERASE/8-AMINO-7-OXONONANOATE SYNTHASE"/>
    <property type="match status" value="1"/>
</dbReference>
<dbReference type="SUPFAM" id="SSF55729">
    <property type="entry name" value="Acyl-CoA N-acyltransferases (Nat)"/>
    <property type="match status" value="1"/>
</dbReference>
<feature type="domain" description="BioF2-like acetyltransferase" evidence="5">
    <location>
        <begin position="663"/>
        <end position="782"/>
    </location>
</feature>
<dbReference type="EMBL" id="JAIRAU010000059">
    <property type="protein sequence ID" value="MBZ5715766.1"/>
    <property type="molecule type" value="Genomic_DNA"/>
</dbReference>
<dbReference type="InterPro" id="IPR015424">
    <property type="entry name" value="PyrdxlP-dep_Trfase"/>
</dbReference>
<proteinExistence type="predicted"/>
<dbReference type="InterPro" id="IPR004839">
    <property type="entry name" value="Aminotransferase_I/II_large"/>
</dbReference>
<dbReference type="InterPro" id="IPR015421">
    <property type="entry name" value="PyrdxlP-dep_Trfase_major"/>
</dbReference>
<dbReference type="Proteomes" id="UP001139031">
    <property type="component" value="Unassembled WGS sequence"/>
</dbReference>
<comment type="caution">
    <text evidence="6">The sequence shown here is derived from an EMBL/GenBank/DDBJ whole genome shotgun (WGS) entry which is preliminary data.</text>
</comment>
<evidence type="ECO:0000259" key="4">
    <source>
        <dbReference type="Pfam" id="PF00155"/>
    </source>
</evidence>
<name>A0ABS7U5U9_9BACT</name>
<dbReference type="InterPro" id="IPR050087">
    <property type="entry name" value="AON_synthase_class-II"/>
</dbReference>
<protein>
    <submittedName>
        <fullName evidence="6">GNAT family N-acetyltransferase</fullName>
    </submittedName>
</protein>
<feature type="domain" description="Aminotransferase class I/classII large" evidence="4">
    <location>
        <begin position="80"/>
        <end position="394"/>
    </location>
</feature>
<feature type="region of interest" description="Disordered" evidence="3">
    <location>
        <begin position="822"/>
        <end position="850"/>
    </location>
</feature>
<dbReference type="Gene3D" id="3.40.630.30">
    <property type="match status" value="1"/>
</dbReference>
<gene>
    <name evidence="6" type="ORF">K7C98_41605</name>
</gene>
<accession>A0ABS7U5U9</accession>
<evidence type="ECO:0000313" key="7">
    <source>
        <dbReference type="Proteomes" id="UP001139031"/>
    </source>
</evidence>
<evidence type="ECO:0000256" key="1">
    <source>
        <dbReference type="ARBA" id="ARBA00001933"/>
    </source>
</evidence>
<evidence type="ECO:0000259" key="5">
    <source>
        <dbReference type="Pfam" id="PF13480"/>
    </source>
</evidence>
<comment type="cofactor">
    <cofactor evidence="1">
        <name>pyridoxal 5'-phosphate</name>
        <dbReference type="ChEBI" id="CHEBI:597326"/>
    </cofactor>
</comment>
<organism evidence="6 7">
    <name type="scientific">Nannocystis pusilla</name>
    <dbReference type="NCBI Taxonomy" id="889268"/>
    <lineage>
        <taxon>Bacteria</taxon>
        <taxon>Pseudomonadati</taxon>
        <taxon>Myxococcota</taxon>
        <taxon>Polyangia</taxon>
        <taxon>Nannocystales</taxon>
        <taxon>Nannocystaceae</taxon>
        <taxon>Nannocystis</taxon>
    </lineage>
</organism>
<sequence length="850" mass="93862">MDASSLREAIFQVHSHGRDRGHYFLSAEDQRFDDRHISVAGKRLLSFGSCSYLGLEFDPRLIDGGVEAYRRYGTQTSFSRGYLSCPLYPELEEDLLPRIFGVSRVLLLPSTSIAHHVVMPALLAENDAIVCDHQVHRSVDDAITLQCARSGADKVVVKHGELERSLDVVARLARTHHHVWFACDGVYSMYGDYLPAGFLHDLLAVAPNVRLFVDDAHGMSWAGDRGCGHLLSRFPLGERVVLVTSLAKAFATGGGVVVAQDRRLLETARLVGGPFSFSGPLRPGDLGASIASARIHLSPELAARQAALRARIEQANALCRTLEIPLLIENEAPIFFIALGRVEAVYLMAERLRDQGFHVNVSGFPAVPASRGGLRIAINAIHDEAQVDALFRAIAEHLPAVLAAVGVTRDEVEEQFAGVLPSFLRAARPLTSAVQQIPERYPDALTVETHASIEQLDAEVWDAHVGDLSYIDARTLRAIERVFHGDHPRREHRWSFRYVRIRRGDEVVAAAPFTTLLMKDDTFMSAEVSAALERERLADPYLFTSRAVVMGNMASEGEHMFLAPGAGRSAALIALAEAGVAEMKAQGCSTLVLRDLGDDPELVRVLTGQGFVPVPLLERHHVPLDWRGEDAFIAALASHGQRRHVRAVHEQAPLFDLEIRDSHSAASDDELHRMYALYRRMAAKNLRINIFPLPPELLRAQLESGSWEFLLLRRRGGGPVIAWAAARPTGSEYRALYCGVDYDDFRAGKINPYRQLLWQLVRRAGRLGCARLHLGMGARHEKTRFGATASPALALVRADDAYQATRLQEFVTRTALRSSADHSQAPAVAVRGDIDDRRSLEPQVRYPGRA</sequence>
<dbReference type="RefSeq" id="WP_224197507.1">
    <property type="nucleotide sequence ID" value="NZ_JAIRAU010000059.1"/>
</dbReference>
<keyword evidence="7" id="KW-1185">Reference proteome</keyword>
<evidence type="ECO:0000256" key="2">
    <source>
        <dbReference type="ARBA" id="ARBA00022679"/>
    </source>
</evidence>
<dbReference type="Pfam" id="PF00155">
    <property type="entry name" value="Aminotran_1_2"/>
    <property type="match status" value="1"/>
</dbReference>
<dbReference type="InterPro" id="IPR015422">
    <property type="entry name" value="PyrdxlP-dep_Trfase_small"/>
</dbReference>
<dbReference type="Gene3D" id="3.90.1150.10">
    <property type="entry name" value="Aspartate Aminotransferase, domain 1"/>
    <property type="match status" value="1"/>
</dbReference>
<dbReference type="InterPro" id="IPR038740">
    <property type="entry name" value="BioF2-like_GNAT_dom"/>
</dbReference>
<evidence type="ECO:0000256" key="3">
    <source>
        <dbReference type="SAM" id="MobiDB-lite"/>
    </source>
</evidence>
<dbReference type="InterPro" id="IPR016181">
    <property type="entry name" value="Acyl_CoA_acyltransferase"/>
</dbReference>